<feature type="compositionally biased region" description="Basic and acidic residues" evidence="1">
    <location>
        <begin position="53"/>
        <end position="65"/>
    </location>
</feature>
<sequence length="121" mass="12980">MDGPSDTKIRNLDELKNYIGSDGTCKCGLSCPLRLEVAFSFDPKVTNMTVADEKENLESLARRNDTSTSSSSSSSSSSTLSSATSNATGESDTRLLCNHKRKIPKAEDSPLISSTRDDLGK</sequence>
<dbReference type="PANTHER" id="PTHR16112">
    <property type="entry name" value="METHYL-CPG BINDING PROTEIN, DROSOPHILA"/>
    <property type="match status" value="1"/>
</dbReference>
<feature type="non-terminal residue" evidence="2">
    <location>
        <position position="121"/>
    </location>
</feature>
<organism evidence="2 3">
    <name type="scientific">Orchesella cincta</name>
    <name type="common">Springtail</name>
    <name type="synonym">Podura cincta</name>
    <dbReference type="NCBI Taxonomy" id="48709"/>
    <lineage>
        <taxon>Eukaryota</taxon>
        <taxon>Metazoa</taxon>
        <taxon>Ecdysozoa</taxon>
        <taxon>Arthropoda</taxon>
        <taxon>Hexapoda</taxon>
        <taxon>Collembola</taxon>
        <taxon>Entomobryomorpha</taxon>
        <taxon>Entomobryoidea</taxon>
        <taxon>Orchesellidae</taxon>
        <taxon>Orchesellinae</taxon>
        <taxon>Orchesella</taxon>
    </lineage>
</organism>
<evidence type="ECO:0000313" key="2">
    <source>
        <dbReference type="EMBL" id="ODN02638.1"/>
    </source>
</evidence>
<dbReference type="GO" id="GO:0010369">
    <property type="term" value="C:chromocenter"/>
    <property type="evidence" value="ECO:0007669"/>
    <property type="project" value="TreeGrafter"/>
</dbReference>
<evidence type="ECO:0000256" key="1">
    <source>
        <dbReference type="SAM" id="MobiDB-lite"/>
    </source>
</evidence>
<comment type="caution">
    <text evidence="2">The sequence shown here is derived from an EMBL/GenBank/DDBJ whole genome shotgun (WGS) entry which is preliminary data.</text>
</comment>
<keyword evidence="3" id="KW-1185">Reference proteome</keyword>
<accession>A0A1D2NBK9</accession>
<protein>
    <submittedName>
        <fullName evidence="2">Methyl-CpG-binding domain protein 6</fullName>
    </submittedName>
</protein>
<feature type="compositionally biased region" description="Low complexity" evidence="1">
    <location>
        <begin position="66"/>
        <end position="85"/>
    </location>
</feature>
<dbReference type="EMBL" id="LJIJ01000102">
    <property type="protein sequence ID" value="ODN02638.1"/>
    <property type="molecule type" value="Genomic_DNA"/>
</dbReference>
<gene>
    <name evidence="2" type="ORF">Ocin01_04043</name>
</gene>
<dbReference type="OrthoDB" id="641149at2759"/>
<proteinExistence type="predicted"/>
<dbReference type="PANTHER" id="PTHR16112:SF16">
    <property type="entry name" value="SIX-BANDED, ISOFORM H"/>
    <property type="match status" value="1"/>
</dbReference>
<name>A0A1D2NBK9_ORCCI</name>
<dbReference type="GO" id="GO:0003682">
    <property type="term" value="F:chromatin binding"/>
    <property type="evidence" value="ECO:0007669"/>
    <property type="project" value="TreeGrafter"/>
</dbReference>
<dbReference type="Proteomes" id="UP000094527">
    <property type="component" value="Unassembled WGS sequence"/>
</dbReference>
<feature type="region of interest" description="Disordered" evidence="1">
    <location>
        <begin position="53"/>
        <end position="121"/>
    </location>
</feature>
<reference evidence="2 3" key="1">
    <citation type="journal article" date="2016" name="Genome Biol. Evol.">
        <title>Gene Family Evolution Reflects Adaptation to Soil Environmental Stressors in the Genome of the Collembolan Orchesella cincta.</title>
        <authorList>
            <person name="Faddeeva-Vakhrusheva A."/>
            <person name="Derks M.F."/>
            <person name="Anvar S.Y."/>
            <person name="Agamennone V."/>
            <person name="Suring W."/>
            <person name="Smit S."/>
            <person name="van Straalen N.M."/>
            <person name="Roelofs D."/>
        </authorList>
    </citation>
    <scope>NUCLEOTIDE SEQUENCE [LARGE SCALE GENOMIC DNA]</scope>
    <source>
        <tissue evidence="2">Mixed pool</tissue>
    </source>
</reference>
<evidence type="ECO:0000313" key="3">
    <source>
        <dbReference type="Proteomes" id="UP000094527"/>
    </source>
</evidence>
<dbReference type="GO" id="GO:0005634">
    <property type="term" value="C:nucleus"/>
    <property type="evidence" value="ECO:0007669"/>
    <property type="project" value="TreeGrafter"/>
</dbReference>
<dbReference type="AlphaFoldDB" id="A0A1D2NBK9"/>